<dbReference type="SUPFAM" id="SSF55729">
    <property type="entry name" value="Acyl-CoA N-acyltransferases (Nat)"/>
    <property type="match status" value="1"/>
</dbReference>
<dbReference type="AlphaFoldDB" id="A0A194AEN4"/>
<comment type="caution">
    <text evidence="2">The sequence shown here is derived from an EMBL/GenBank/DDBJ whole genome shotgun (WGS) entry which is preliminary data.</text>
</comment>
<name>A0A194AEN4_9BACT</name>
<reference evidence="3" key="1">
    <citation type="submission" date="2016-06" db="EMBL/GenBank/DDBJ databases">
        <title>Draft genome sequence of Desulfoplanes formicivorans strain Pf12B.</title>
        <authorList>
            <person name="Watanabe M."/>
            <person name="Kojima H."/>
            <person name="Fukui M."/>
        </authorList>
    </citation>
    <scope>NUCLEOTIDE SEQUENCE [LARGE SCALE GENOMIC DNA]</scope>
    <source>
        <strain evidence="3">Pf12B</strain>
    </source>
</reference>
<dbReference type="Pfam" id="PF00583">
    <property type="entry name" value="Acetyltransf_1"/>
    <property type="match status" value="1"/>
</dbReference>
<dbReference type="EMBL" id="BDFE01000015">
    <property type="protein sequence ID" value="GAU08537.1"/>
    <property type="molecule type" value="Genomic_DNA"/>
</dbReference>
<proteinExistence type="predicted"/>
<dbReference type="STRING" id="1592317.DPF_1249"/>
<keyword evidence="3" id="KW-1185">Reference proteome</keyword>
<evidence type="ECO:0000259" key="1">
    <source>
        <dbReference type="Pfam" id="PF00583"/>
    </source>
</evidence>
<sequence length="112" mass="12232">MSTPNATNDQYTIVARTPKGEVVGLVGLFRHAPNPKVHEIGELMILKSYRNSHLAVDLSQVAGGNCPKRFGLQVLFSETVCNHRVSQRLALQQGMVPTGLELECMPAGAYKK</sequence>
<dbReference type="Proteomes" id="UP000095200">
    <property type="component" value="Unassembled WGS sequence"/>
</dbReference>
<feature type="domain" description="N-acetyltransferase" evidence="1">
    <location>
        <begin position="11"/>
        <end position="94"/>
    </location>
</feature>
<dbReference type="GO" id="GO:0016747">
    <property type="term" value="F:acyltransferase activity, transferring groups other than amino-acyl groups"/>
    <property type="evidence" value="ECO:0007669"/>
    <property type="project" value="InterPro"/>
</dbReference>
<dbReference type="InterPro" id="IPR016181">
    <property type="entry name" value="Acyl_CoA_acyltransferase"/>
</dbReference>
<dbReference type="InterPro" id="IPR000182">
    <property type="entry name" value="GNAT_dom"/>
</dbReference>
<gene>
    <name evidence="2" type="ORF">DPF_1249</name>
</gene>
<accession>A0A194AEN4</accession>
<evidence type="ECO:0000313" key="2">
    <source>
        <dbReference type="EMBL" id="GAU08537.1"/>
    </source>
</evidence>
<dbReference type="Gene3D" id="3.40.630.30">
    <property type="match status" value="1"/>
</dbReference>
<dbReference type="CDD" id="cd04301">
    <property type="entry name" value="NAT_SF"/>
    <property type="match status" value="1"/>
</dbReference>
<dbReference type="RefSeq" id="WP_141721072.1">
    <property type="nucleotide sequence ID" value="NZ_BDFE01000015.1"/>
</dbReference>
<organism evidence="2 3">
    <name type="scientific">Desulfoplanes formicivorans</name>
    <dbReference type="NCBI Taxonomy" id="1592317"/>
    <lineage>
        <taxon>Bacteria</taxon>
        <taxon>Pseudomonadati</taxon>
        <taxon>Thermodesulfobacteriota</taxon>
        <taxon>Desulfovibrionia</taxon>
        <taxon>Desulfovibrionales</taxon>
        <taxon>Desulfoplanaceae</taxon>
        <taxon>Desulfoplanes</taxon>
    </lineage>
</organism>
<dbReference type="OrthoDB" id="5412651at2"/>
<protein>
    <recommendedName>
        <fullName evidence="1">N-acetyltransferase domain-containing protein</fullName>
    </recommendedName>
</protein>
<evidence type="ECO:0000313" key="3">
    <source>
        <dbReference type="Proteomes" id="UP000095200"/>
    </source>
</evidence>